<evidence type="ECO:0000259" key="3">
    <source>
        <dbReference type="Pfam" id="PF00084"/>
    </source>
</evidence>
<gene>
    <name evidence="4" type="ORF">Cvel_24364</name>
</gene>
<protein>
    <recommendedName>
        <fullName evidence="3">Sushi domain-containing protein</fullName>
    </recommendedName>
</protein>
<keyword evidence="2" id="KW-1133">Transmembrane helix</keyword>
<dbReference type="VEuPathDB" id="CryptoDB:Cvel_24364"/>
<accession>A0A0G4H1X6</accession>
<proteinExistence type="predicted"/>
<dbReference type="InterPro" id="IPR000436">
    <property type="entry name" value="Sushi_SCR_CCP_dom"/>
</dbReference>
<feature type="domain" description="Sushi" evidence="3">
    <location>
        <begin position="11"/>
        <end position="45"/>
    </location>
</feature>
<organism evidence="4">
    <name type="scientific">Chromera velia CCMP2878</name>
    <dbReference type="NCBI Taxonomy" id="1169474"/>
    <lineage>
        <taxon>Eukaryota</taxon>
        <taxon>Sar</taxon>
        <taxon>Alveolata</taxon>
        <taxon>Colpodellida</taxon>
        <taxon>Chromeraceae</taxon>
        <taxon>Chromera</taxon>
    </lineage>
</organism>
<name>A0A0G4H1X6_9ALVE</name>
<keyword evidence="1" id="KW-1015">Disulfide bond</keyword>
<dbReference type="Pfam" id="PF00084">
    <property type="entry name" value="Sushi"/>
    <property type="match status" value="1"/>
</dbReference>
<evidence type="ECO:0000313" key="4">
    <source>
        <dbReference type="EMBL" id="CEM37627.1"/>
    </source>
</evidence>
<evidence type="ECO:0000256" key="1">
    <source>
        <dbReference type="ARBA" id="ARBA00023157"/>
    </source>
</evidence>
<feature type="non-terminal residue" evidence="4">
    <location>
        <position position="1"/>
    </location>
</feature>
<feature type="transmembrane region" description="Helical" evidence="2">
    <location>
        <begin position="155"/>
        <end position="176"/>
    </location>
</feature>
<feature type="transmembrane region" description="Helical" evidence="2">
    <location>
        <begin position="196"/>
        <end position="222"/>
    </location>
</feature>
<evidence type="ECO:0000256" key="2">
    <source>
        <dbReference type="SAM" id="Phobius"/>
    </source>
</evidence>
<dbReference type="AlphaFoldDB" id="A0A0G4H1X6"/>
<keyword evidence="2" id="KW-0472">Membrane</keyword>
<keyword evidence="2" id="KW-0812">Transmembrane</keyword>
<reference evidence="4" key="1">
    <citation type="submission" date="2014-11" db="EMBL/GenBank/DDBJ databases">
        <authorList>
            <person name="Otto D Thomas"/>
            <person name="Naeem Raeece"/>
        </authorList>
    </citation>
    <scope>NUCLEOTIDE SEQUENCE</scope>
</reference>
<dbReference type="EMBL" id="CDMZ01001790">
    <property type="protein sequence ID" value="CEM37627.1"/>
    <property type="molecule type" value="Genomic_DNA"/>
</dbReference>
<sequence>VTTSETYHSVKVGISCAPGYQPISGASPDATTCLNGTWTLFSVRCERPCRAPYAPPDTMDDPSVSFSSAYKIDQGPHGDAMPVPPRSYVIVSCSEPQGSKQDEQRGGFGLSTKTFFPPGTRASFICRGDTMPFPLESNKRFELLCRGGSFGAPPIACMIVLYCSFIIFMYGTAAYYKLFPNTAKTQLKAIVTKLTFFFYMVQMFVCAAAFFIFYIWMTLVVWSPTISTSYAQTYGYMCNKCVPALTPTGRAHWGSGAGSKVETGKSWFWSVYRKPESKVGEKLFKNPRLMSGSPTVGHLLGQWFVLPWAQVR</sequence>